<dbReference type="RefSeq" id="XP_012941503.1">
    <property type="nucleotide sequence ID" value="XM_013086049.1"/>
</dbReference>
<feature type="coiled-coil region" evidence="1">
    <location>
        <begin position="148"/>
        <end position="182"/>
    </location>
</feature>
<feature type="compositionally biased region" description="Basic and acidic residues" evidence="2">
    <location>
        <begin position="654"/>
        <end position="674"/>
    </location>
</feature>
<keyword evidence="3" id="KW-1185">Reference proteome</keyword>
<reference evidence="4" key="1">
    <citation type="submission" date="2025-08" db="UniProtKB">
        <authorList>
            <consortium name="RefSeq"/>
        </authorList>
    </citation>
    <scope>IDENTIFICATION</scope>
</reference>
<feature type="region of interest" description="Disordered" evidence="2">
    <location>
        <begin position="413"/>
        <end position="433"/>
    </location>
</feature>
<feature type="compositionally biased region" description="Low complexity" evidence="2">
    <location>
        <begin position="732"/>
        <end position="742"/>
    </location>
</feature>
<feature type="region of interest" description="Disordered" evidence="2">
    <location>
        <begin position="654"/>
        <end position="807"/>
    </location>
</feature>
<feature type="coiled-coil region" evidence="1">
    <location>
        <begin position="381"/>
        <end position="411"/>
    </location>
</feature>
<gene>
    <name evidence="4" type="primary">LOC101857427</name>
</gene>
<feature type="region of interest" description="Disordered" evidence="2">
    <location>
        <begin position="469"/>
        <end position="488"/>
    </location>
</feature>
<organism evidence="3 4">
    <name type="scientific">Aplysia californica</name>
    <name type="common">California sea hare</name>
    <dbReference type="NCBI Taxonomy" id="6500"/>
    <lineage>
        <taxon>Eukaryota</taxon>
        <taxon>Metazoa</taxon>
        <taxon>Spiralia</taxon>
        <taxon>Lophotrochozoa</taxon>
        <taxon>Mollusca</taxon>
        <taxon>Gastropoda</taxon>
        <taxon>Heterobranchia</taxon>
        <taxon>Euthyneura</taxon>
        <taxon>Tectipleura</taxon>
        <taxon>Aplysiida</taxon>
        <taxon>Aplysioidea</taxon>
        <taxon>Aplysiidae</taxon>
        <taxon>Aplysia</taxon>
    </lineage>
</organism>
<feature type="compositionally biased region" description="Low complexity" evidence="2">
    <location>
        <begin position="43"/>
        <end position="55"/>
    </location>
</feature>
<evidence type="ECO:0000313" key="4">
    <source>
        <dbReference type="RefSeq" id="XP_012941503.1"/>
    </source>
</evidence>
<feature type="compositionally biased region" description="Polar residues" evidence="2">
    <location>
        <begin position="675"/>
        <end position="684"/>
    </location>
</feature>
<protein>
    <submittedName>
        <fullName evidence="4">Uncharacterized protein LOC101857427</fullName>
    </submittedName>
</protein>
<evidence type="ECO:0000256" key="1">
    <source>
        <dbReference type="SAM" id="Coils"/>
    </source>
</evidence>
<keyword evidence="1" id="KW-0175">Coiled coil</keyword>
<name>A0ABM1A600_APLCA</name>
<dbReference type="GeneID" id="101857427"/>
<evidence type="ECO:0000256" key="2">
    <source>
        <dbReference type="SAM" id="MobiDB-lite"/>
    </source>
</evidence>
<feature type="compositionally biased region" description="Low complexity" evidence="2">
    <location>
        <begin position="767"/>
        <end position="779"/>
    </location>
</feature>
<proteinExistence type="predicted"/>
<evidence type="ECO:0000313" key="3">
    <source>
        <dbReference type="Proteomes" id="UP000694888"/>
    </source>
</evidence>
<accession>A0ABM1A600</accession>
<dbReference type="Proteomes" id="UP000694888">
    <property type="component" value="Unplaced"/>
</dbReference>
<feature type="region of interest" description="Disordered" evidence="2">
    <location>
        <begin position="32"/>
        <end position="55"/>
    </location>
</feature>
<sequence length="882" mass="96476">MSDDLSLQEQVNDLKQIVMDLKQQVSGVGLRKASSSTDRLGTVSRKSVDSSSSTSVVNPRVMDVITSLRDDVTQLREKTDRMETTVEKYSSTANELSLAVTDRSRGQSAVDYATIDVDASHLRSPSFSGFASKSSASAGMTPEQQAEFKKQTLLVNTLQQKVKDLEAKLSEANNAIGAGEERTNELAEKEEELGKDIYANIDHINNSLSEKIAKQRVEVQKLAGDQPKPINYDPFNYGEAYGGDLVDFQARKRIIELKLLLQGLQTTMTQMKDSIKVSPSIDLGYKVVRMDQLLATTGFDKAAKSGEVTKDDVAVISQSAVREAGKVDYPRKEMFQTDEDNESKWTITDSIMQTMYRLETELGNLQTMMGTSDVSSTAKALEEINTSLKNLKETKLDLKAARRLLQEMKSDTDITEVKKSATESQARGPDPSMFVTKDKFQAVVRSLTVTSEALLKRISTMESQWQEVPGSAVGKGSPTGKSCLSCDRQVDRSNERTTDSNLPVLGEFSCMARSQTGTSPDRNPPKLRYMLDKGYEISVNNEVVDVYRVPRPCGAANAARSQGRPHGVPADGVTKPYNVPDVIPAVSGSYYIKGLDGKLYVGDRQFSQEKWEEERRKRGKLLEAEAKKGLNVSRLRTNHSDKVLTTVSNKVEEIRSATQRDEDLKSGVQAKEKTSGGSEETSGVQDALLPPLPPADAEDSNPEPLGNDSETKAPPASLPLEESMTAVPVETPSIIIDMSSPAPDSPPPQVFPDLPQLEEDDHKAETETGQNEEQTTAEAEVVEPPPAGTQHETDASENALVVSGTAQELSIRPDQTMAVKISSIRDLTRRDSNSNAPVLGVNTSLALEEMMLEVEDDDLCLESCWGCRGKGEEAGEPGREED</sequence>